<evidence type="ECO:0000313" key="1">
    <source>
        <dbReference type="EMBL" id="CAI9277680.1"/>
    </source>
</evidence>
<dbReference type="EMBL" id="OX465079">
    <property type="protein sequence ID" value="CAI9277680.1"/>
    <property type="molecule type" value="Genomic_DNA"/>
</dbReference>
<proteinExistence type="predicted"/>
<gene>
    <name evidence="1" type="ORF">LSALG_LOCUS17594</name>
</gene>
<evidence type="ECO:0000313" key="2">
    <source>
        <dbReference type="Proteomes" id="UP001177003"/>
    </source>
</evidence>
<organism evidence="1 2">
    <name type="scientific">Lactuca saligna</name>
    <name type="common">Willowleaf lettuce</name>
    <dbReference type="NCBI Taxonomy" id="75948"/>
    <lineage>
        <taxon>Eukaryota</taxon>
        <taxon>Viridiplantae</taxon>
        <taxon>Streptophyta</taxon>
        <taxon>Embryophyta</taxon>
        <taxon>Tracheophyta</taxon>
        <taxon>Spermatophyta</taxon>
        <taxon>Magnoliopsida</taxon>
        <taxon>eudicotyledons</taxon>
        <taxon>Gunneridae</taxon>
        <taxon>Pentapetalae</taxon>
        <taxon>asterids</taxon>
        <taxon>campanulids</taxon>
        <taxon>Asterales</taxon>
        <taxon>Asteraceae</taxon>
        <taxon>Cichorioideae</taxon>
        <taxon>Cichorieae</taxon>
        <taxon>Lactucinae</taxon>
        <taxon>Lactuca</taxon>
    </lineage>
</organism>
<reference evidence="1" key="1">
    <citation type="submission" date="2023-04" db="EMBL/GenBank/DDBJ databases">
        <authorList>
            <person name="Vijverberg K."/>
            <person name="Xiong W."/>
            <person name="Schranz E."/>
        </authorList>
    </citation>
    <scope>NUCLEOTIDE SEQUENCE</scope>
</reference>
<sequence length="123" mass="13657">MAKDLQKVKNSYSSILEKVDIIVRAVTNIAQSYNSMILKIDGQAELNMKFFGNIDVFLGELKTMLSTSSSSSLFTHEFLTHKFRMPESTIHSQLDPLSKLLNVLPTDAPPVITGVQGGERKVD</sequence>
<keyword evidence="2" id="KW-1185">Reference proteome</keyword>
<dbReference type="Proteomes" id="UP001177003">
    <property type="component" value="Chromosome 3"/>
</dbReference>
<dbReference type="AlphaFoldDB" id="A0AA35YPB2"/>
<accession>A0AA35YPB2</accession>
<name>A0AA35YPB2_LACSI</name>
<protein>
    <submittedName>
        <fullName evidence="1">Uncharacterized protein</fullName>
    </submittedName>
</protein>